<comment type="catalytic activity">
    <reaction evidence="1">
        <text>5-hydroxy-2-oxo-4-ureido-2,5-dihydro-1H-imidazole-5-carboxylate + H(+) = (S)-allantoin + CO2</text>
        <dbReference type="Rhea" id="RHEA:26301"/>
        <dbReference type="ChEBI" id="CHEBI:15378"/>
        <dbReference type="ChEBI" id="CHEBI:15678"/>
        <dbReference type="ChEBI" id="CHEBI:16526"/>
        <dbReference type="ChEBI" id="CHEBI:58639"/>
        <dbReference type="EC" id="4.1.1.97"/>
    </reaction>
</comment>
<keyword evidence="10" id="KW-1185">Reference proteome</keyword>
<comment type="pathway">
    <text evidence="2">Purine metabolism; urate degradation; (S)-allantoin from urate: step 3/3.</text>
</comment>
<evidence type="ECO:0000256" key="6">
    <source>
        <dbReference type="ARBA" id="ARBA00023239"/>
    </source>
</evidence>
<dbReference type="PANTHER" id="PTHR43466:SF1">
    <property type="entry name" value="2-OXO-4-HYDROXY-4-CARBOXY-5-UREIDOIMIDAZOLINE DECARBOXYLASE-RELATED"/>
    <property type="match status" value="1"/>
</dbReference>
<dbReference type="SUPFAM" id="SSF158694">
    <property type="entry name" value="UraD-Like"/>
    <property type="match status" value="1"/>
</dbReference>
<reference evidence="9 10" key="1">
    <citation type="submission" date="2022-05" db="EMBL/GenBank/DDBJ databases">
        <title>Streptomyces sp. nov. RY43-2 isolated from soil of a peat swamp forest.</title>
        <authorList>
            <person name="Kanchanasin P."/>
            <person name="Tanasupawat S."/>
            <person name="Phongsopitanun W."/>
        </authorList>
    </citation>
    <scope>NUCLEOTIDE SEQUENCE [LARGE SCALE GENOMIC DNA]</scope>
    <source>
        <strain evidence="9 10">RY43-2</strain>
    </source>
</reference>
<protein>
    <recommendedName>
        <fullName evidence="3">2-oxo-4-hydroxy-4-carboxy-5-ureidoimidazoline decarboxylase</fullName>
        <ecNumber evidence="3">4.1.1.97</ecNumber>
    </recommendedName>
</protein>
<dbReference type="EMBL" id="JAMWMR010000032">
    <property type="protein sequence ID" value="MCN9244225.1"/>
    <property type="molecule type" value="Genomic_DNA"/>
</dbReference>
<dbReference type="InterPro" id="IPR036778">
    <property type="entry name" value="OHCU_decarboxylase_sf"/>
</dbReference>
<name>A0ABT0ZKV3_9ACTN</name>
<dbReference type="InterPro" id="IPR018020">
    <property type="entry name" value="OHCU_decarboxylase"/>
</dbReference>
<proteinExistence type="predicted"/>
<dbReference type="NCBIfam" id="NF010372">
    <property type="entry name" value="PRK13798.1"/>
    <property type="match status" value="1"/>
</dbReference>
<evidence type="ECO:0000256" key="5">
    <source>
        <dbReference type="ARBA" id="ARBA00022793"/>
    </source>
</evidence>
<keyword evidence="4" id="KW-0659">Purine metabolism</keyword>
<accession>A0ABT0ZKV3</accession>
<dbReference type="RefSeq" id="WP_252427971.1">
    <property type="nucleotide sequence ID" value="NZ_JAMWMR010000032.1"/>
</dbReference>
<evidence type="ECO:0000256" key="1">
    <source>
        <dbReference type="ARBA" id="ARBA00001163"/>
    </source>
</evidence>
<comment type="caution">
    <text evidence="9">The sequence shown here is derived from an EMBL/GenBank/DDBJ whole genome shotgun (WGS) entry which is preliminary data.</text>
</comment>
<feature type="domain" description="Oxo-4-hydroxy-4-carboxy-5-ureidoimidazoline decarboxylase" evidence="8">
    <location>
        <begin position="47"/>
        <end position="107"/>
    </location>
</feature>
<feature type="domain" description="Oxo-4-hydroxy-4-carboxy-5-ureidoimidazoline decarboxylase" evidence="8">
    <location>
        <begin position="120"/>
        <end position="185"/>
    </location>
</feature>
<evidence type="ECO:0000313" key="10">
    <source>
        <dbReference type="Proteomes" id="UP001523219"/>
    </source>
</evidence>
<dbReference type="EC" id="4.1.1.97" evidence="3"/>
<dbReference type="Gene3D" id="1.10.3330.10">
    <property type="entry name" value="Oxo-4-hydroxy-4-carboxy-5-ureidoimidazoline decarboxylase"/>
    <property type="match status" value="2"/>
</dbReference>
<evidence type="ECO:0000256" key="7">
    <source>
        <dbReference type="SAM" id="MobiDB-lite"/>
    </source>
</evidence>
<gene>
    <name evidence="9" type="ORF">NGF19_26160</name>
</gene>
<dbReference type="Pfam" id="PF09349">
    <property type="entry name" value="OHCU_decarbox"/>
    <property type="match status" value="2"/>
</dbReference>
<feature type="region of interest" description="Disordered" evidence="7">
    <location>
        <begin position="1"/>
        <end position="34"/>
    </location>
</feature>
<evidence type="ECO:0000259" key="8">
    <source>
        <dbReference type="Pfam" id="PF09349"/>
    </source>
</evidence>
<dbReference type="Proteomes" id="UP001523219">
    <property type="component" value="Unassembled WGS sequence"/>
</dbReference>
<evidence type="ECO:0000313" key="9">
    <source>
        <dbReference type="EMBL" id="MCN9244225.1"/>
    </source>
</evidence>
<dbReference type="PANTHER" id="PTHR43466">
    <property type="entry name" value="2-OXO-4-HYDROXY-4-CARBOXY-5-UREIDOIMIDAZOLINE DECARBOXYLASE-RELATED"/>
    <property type="match status" value="1"/>
</dbReference>
<keyword evidence="5" id="KW-0210">Decarboxylase</keyword>
<evidence type="ECO:0000256" key="3">
    <source>
        <dbReference type="ARBA" id="ARBA00012257"/>
    </source>
</evidence>
<evidence type="ECO:0000256" key="4">
    <source>
        <dbReference type="ARBA" id="ARBA00022631"/>
    </source>
</evidence>
<organism evidence="9 10">
    <name type="scientific">Streptomyces macrolidinus</name>
    <dbReference type="NCBI Taxonomy" id="2952607"/>
    <lineage>
        <taxon>Bacteria</taxon>
        <taxon>Bacillati</taxon>
        <taxon>Actinomycetota</taxon>
        <taxon>Actinomycetes</taxon>
        <taxon>Kitasatosporales</taxon>
        <taxon>Streptomycetaceae</taxon>
        <taxon>Streptomyces</taxon>
    </lineage>
</organism>
<sequence>MSRSQDVMHATRRGSTLPSHRLPSLPGRTATPARHRIQAPPDLERFNSAAVGEARRALLSCCGSLRWARRVAEHRPYPDVDSLLAAADEAAYDLTPADLAEALATEPLTLLPDGVYSAAHMALSAAHAAYESRFGHTFVICLDDIAPEEAADQVLFAIRCRLANDREEERLLAAEELRRLARGRLTRLVRGARGHPAAHRTPSGP</sequence>
<evidence type="ECO:0000256" key="2">
    <source>
        <dbReference type="ARBA" id="ARBA00004754"/>
    </source>
</evidence>
<keyword evidence="6" id="KW-0456">Lyase</keyword>